<evidence type="ECO:0000259" key="4">
    <source>
        <dbReference type="PROSITE" id="PS50932"/>
    </source>
</evidence>
<sequence length="338" mass="35830">MDTTKRPTLKTIAGITGLAVPTVSRALKGARDISQATKDRVRQVADEIGYVPNHAGIRLRTGRSHVVTMLMSTEPELMTQTALFVRAAAAGLRASDYALSIAPSLPDGDPLAQLKYVVSTQMADALILDRVTLDDPRVRHLMDIGHPFVTHGRSRWSADHAFFDVDYAQLGAEAVARLVWKGRQSLRLVAPSADQYAAAHLLEGARLAADTYDVELELVSGFDADSPGGHIRALVQEIAVGGGAGDGWIFASAASCLAALSGFAAAGIEAGSDFDVVVHDAPSFVGWAQPMVHTVPSRAEAAGAFLARAAIARITNPTAAPLQHIDRLPNLDDPFTQT</sequence>
<dbReference type="GO" id="GO:0000976">
    <property type="term" value="F:transcription cis-regulatory region binding"/>
    <property type="evidence" value="ECO:0007669"/>
    <property type="project" value="TreeGrafter"/>
</dbReference>
<name>A0A0P1F2L3_9RHOB</name>
<proteinExistence type="predicted"/>
<accession>A0A0P1F2L3</accession>
<dbReference type="CDD" id="cd01392">
    <property type="entry name" value="HTH_LacI"/>
    <property type="match status" value="1"/>
</dbReference>
<keyword evidence="3" id="KW-0804">Transcription</keyword>
<dbReference type="Gene3D" id="3.40.50.2300">
    <property type="match status" value="2"/>
</dbReference>
<dbReference type="PANTHER" id="PTHR30146:SF109">
    <property type="entry name" value="HTH-TYPE TRANSCRIPTIONAL REGULATOR GALS"/>
    <property type="match status" value="1"/>
</dbReference>
<dbReference type="SUPFAM" id="SSF53822">
    <property type="entry name" value="Periplasmic binding protein-like I"/>
    <property type="match status" value="1"/>
</dbReference>
<dbReference type="Pfam" id="PF00356">
    <property type="entry name" value="LacI"/>
    <property type="match status" value="1"/>
</dbReference>
<evidence type="ECO:0000256" key="1">
    <source>
        <dbReference type="ARBA" id="ARBA00023015"/>
    </source>
</evidence>
<dbReference type="Gene3D" id="1.10.260.40">
    <property type="entry name" value="lambda repressor-like DNA-binding domains"/>
    <property type="match status" value="1"/>
</dbReference>
<protein>
    <submittedName>
        <fullName evidence="5">Raffinose operon repressor</fullName>
    </submittedName>
</protein>
<evidence type="ECO:0000256" key="3">
    <source>
        <dbReference type="ARBA" id="ARBA00023163"/>
    </source>
</evidence>
<dbReference type="PROSITE" id="PS50932">
    <property type="entry name" value="HTH_LACI_2"/>
    <property type="match status" value="1"/>
</dbReference>
<organism evidence="5 6">
    <name type="scientific">Thalassobacter stenotrophicus</name>
    <dbReference type="NCBI Taxonomy" id="266809"/>
    <lineage>
        <taxon>Bacteria</taxon>
        <taxon>Pseudomonadati</taxon>
        <taxon>Pseudomonadota</taxon>
        <taxon>Alphaproteobacteria</taxon>
        <taxon>Rhodobacterales</taxon>
        <taxon>Roseobacteraceae</taxon>
        <taxon>Thalassobacter</taxon>
    </lineage>
</organism>
<evidence type="ECO:0000313" key="5">
    <source>
        <dbReference type="EMBL" id="CUH61790.1"/>
    </source>
</evidence>
<dbReference type="InterPro" id="IPR010982">
    <property type="entry name" value="Lambda_DNA-bd_dom_sf"/>
</dbReference>
<dbReference type="SMART" id="SM00354">
    <property type="entry name" value="HTH_LACI"/>
    <property type="match status" value="1"/>
</dbReference>
<dbReference type="SUPFAM" id="SSF47413">
    <property type="entry name" value="lambda repressor-like DNA-binding domains"/>
    <property type="match status" value="1"/>
</dbReference>
<gene>
    <name evidence="5" type="primary">rafR_2</name>
    <name evidence="5" type="ORF">THS5294_03103</name>
</gene>
<dbReference type="InterPro" id="IPR000843">
    <property type="entry name" value="HTH_LacI"/>
</dbReference>
<keyword evidence="1" id="KW-0805">Transcription regulation</keyword>
<dbReference type="AlphaFoldDB" id="A0A0P1F2L3"/>
<dbReference type="GO" id="GO:0003700">
    <property type="term" value="F:DNA-binding transcription factor activity"/>
    <property type="evidence" value="ECO:0007669"/>
    <property type="project" value="TreeGrafter"/>
</dbReference>
<feature type="domain" description="HTH lacI-type" evidence="4">
    <location>
        <begin position="7"/>
        <end position="61"/>
    </location>
</feature>
<dbReference type="PANTHER" id="PTHR30146">
    <property type="entry name" value="LACI-RELATED TRANSCRIPTIONAL REPRESSOR"/>
    <property type="match status" value="1"/>
</dbReference>
<keyword evidence="2" id="KW-0238">DNA-binding</keyword>
<evidence type="ECO:0000256" key="2">
    <source>
        <dbReference type="ARBA" id="ARBA00023125"/>
    </source>
</evidence>
<evidence type="ECO:0000313" key="6">
    <source>
        <dbReference type="Proteomes" id="UP000051298"/>
    </source>
</evidence>
<dbReference type="InterPro" id="IPR028082">
    <property type="entry name" value="Peripla_BP_I"/>
</dbReference>
<dbReference type="Proteomes" id="UP000051298">
    <property type="component" value="Unassembled WGS sequence"/>
</dbReference>
<dbReference type="EMBL" id="CYRX01000033">
    <property type="protein sequence ID" value="CUH61790.1"/>
    <property type="molecule type" value="Genomic_DNA"/>
</dbReference>
<reference evidence="5 6" key="1">
    <citation type="submission" date="2015-09" db="EMBL/GenBank/DDBJ databases">
        <authorList>
            <consortium name="Swine Surveillance"/>
        </authorList>
    </citation>
    <scope>NUCLEOTIDE SEQUENCE [LARGE SCALE GENOMIC DNA]</scope>
    <source>
        <strain evidence="5 6">CECT 5294</strain>
    </source>
</reference>
<dbReference type="RefSeq" id="WP_058124417.1">
    <property type="nucleotide sequence ID" value="NZ_CYRX01000033.1"/>
</dbReference>